<organism evidence="3 4">
    <name type="scientific">Rubinisphaera italica</name>
    <dbReference type="NCBI Taxonomy" id="2527969"/>
    <lineage>
        <taxon>Bacteria</taxon>
        <taxon>Pseudomonadati</taxon>
        <taxon>Planctomycetota</taxon>
        <taxon>Planctomycetia</taxon>
        <taxon>Planctomycetales</taxon>
        <taxon>Planctomycetaceae</taxon>
        <taxon>Rubinisphaera</taxon>
    </lineage>
</organism>
<evidence type="ECO:0000313" key="4">
    <source>
        <dbReference type="Proteomes" id="UP000316095"/>
    </source>
</evidence>
<dbReference type="Pfam" id="PF07587">
    <property type="entry name" value="PSD1"/>
    <property type="match status" value="1"/>
</dbReference>
<dbReference type="PANTHER" id="PTHR35889">
    <property type="entry name" value="CYCLOINULO-OLIGOSACCHARIDE FRUCTANOTRANSFERASE-RELATED"/>
    <property type="match status" value="1"/>
</dbReference>
<proteinExistence type="predicted"/>
<dbReference type="Proteomes" id="UP000316095">
    <property type="component" value="Unassembled WGS sequence"/>
</dbReference>
<dbReference type="Pfam" id="PF07583">
    <property type="entry name" value="PSCyt2"/>
    <property type="match status" value="1"/>
</dbReference>
<evidence type="ECO:0000259" key="1">
    <source>
        <dbReference type="Pfam" id="PF07583"/>
    </source>
</evidence>
<feature type="domain" description="DUF1553" evidence="2">
    <location>
        <begin position="286"/>
        <end position="513"/>
    </location>
</feature>
<protein>
    <recommendedName>
        <fullName evidence="5">Cytochrome c domain-containing protein</fullName>
    </recommendedName>
</protein>
<keyword evidence="4" id="KW-1185">Reference proteome</keyword>
<reference evidence="3 4" key="1">
    <citation type="submission" date="2019-02" db="EMBL/GenBank/DDBJ databases">
        <title>Deep-cultivation of Planctomycetes and their phenomic and genomic characterization uncovers novel biology.</title>
        <authorList>
            <person name="Wiegand S."/>
            <person name="Jogler M."/>
            <person name="Boedeker C."/>
            <person name="Pinto D."/>
            <person name="Vollmers J."/>
            <person name="Rivas-Marin E."/>
            <person name="Kohn T."/>
            <person name="Peeters S.H."/>
            <person name="Heuer A."/>
            <person name="Rast P."/>
            <person name="Oberbeckmann S."/>
            <person name="Bunk B."/>
            <person name="Jeske O."/>
            <person name="Meyerdierks A."/>
            <person name="Storesund J.E."/>
            <person name="Kallscheuer N."/>
            <person name="Luecker S."/>
            <person name="Lage O.M."/>
            <person name="Pohl T."/>
            <person name="Merkel B.J."/>
            <person name="Hornburger P."/>
            <person name="Mueller R.-W."/>
            <person name="Bruemmer F."/>
            <person name="Labrenz M."/>
            <person name="Spormann A.M."/>
            <person name="Op Den Camp H."/>
            <person name="Overmann J."/>
            <person name="Amann R."/>
            <person name="Jetten M.S.M."/>
            <person name="Mascher T."/>
            <person name="Medema M.H."/>
            <person name="Devos D.P."/>
            <person name="Kaster A.-K."/>
            <person name="Ovreas L."/>
            <person name="Rohde M."/>
            <person name="Galperin M.Y."/>
            <person name="Jogler C."/>
        </authorList>
    </citation>
    <scope>NUCLEOTIDE SEQUENCE [LARGE SCALE GENOMIC DNA]</scope>
    <source>
        <strain evidence="3 4">Pan54</strain>
    </source>
</reference>
<dbReference type="OrthoDB" id="289126at2"/>
<accession>A0A5C5XBF7</accession>
<name>A0A5C5XBF7_9PLAN</name>
<dbReference type="RefSeq" id="WP_146502480.1">
    <property type="nucleotide sequence ID" value="NZ_SJPG01000001.1"/>
</dbReference>
<gene>
    <name evidence="3" type="ORF">Pan54_10540</name>
</gene>
<dbReference type="InterPro" id="IPR022655">
    <property type="entry name" value="DUF1553"/>
</dbReference>
<dbReference type="PANTHER" id="PTHR35889:SF3">
    <property type="entry name" value="F-BOX DOMAIN-CONTAINING PROTEIN"/>
    <property type="match status" value="1"/>
</dbReference>
<dbReference type="EMBL" id="SJPG01000001">
    <property type="protein sequence ID" value="TWT60340.1"/>
    <property type="molecule type" value="Genomic_DNA"/>
</dbReference>
<sequence length="548" mass="63111">MRWKSIAVYLPVTAVVLGLLLIVFSTAFPPVHARVDDSEQHQENAELASSVAQVNQWFRNDWKEANLSQATQAEEPIVLRRLSLALHGTIPSLEELRRFESDERPDRLQQWCREMLEDPRFADYFAERITRAFVGTQGEPFLVFRRDRFRNWIVEQLNQNRPYNQVVQEIISQTGLWTGEPATNFMTHAVLNGKVDENKLAGKTVRAVLGQRIDCAQCHDHPFADWKQQDFEGLAAYFGQVRLSAFGVEDRKNQDYKVEDRITLEERTVQPEVPFQENLLPDSGTRREQLAIWSTHPDNRRFSRAAVNRIWALMFGKAFSEGAPYYARVDDLPDPEVGEGTGTALDLLAESFVASNYNIKQLIETIAALEVYRLDSTSHEIDDTVVKRQIDHWAVFPLIRLRPEQVVGSMLQATSIKTIDQNSHLLTRTFKLINENDFLKEYGDFGADELDERAGTVPQALLRMNGNLFEESTKPNPFNATPRIALASGSPEQILDTCFLTCLTRLPSLEEKQFFLNKWEDDKSRRWPQRTHDLYWALINSPEFSWNH</sequence>
<dbReference type="InterPro" id="IPR011444">
    <property type="entry name" value="DUF1549"/>
</dbReference>
<feature type="domain" description="DUF1549" evidence="1">
    <location>
        <begin position="54"/>
        <end position="242"/>
    </location>
</feature>
<evidence type="ECO:0000259" key="2">
    <source>
        <dbReference type="Pfam" id="PF07587"/>
    </source>
</evidence>
<evidence type="ECO:0000313" key="3">
    <source>
        <dbReference type="EMBL" id="TWT60340.1"/>
    </source>
</evidence>
<evidence type="ECO:0008006" key="5">
    <source>
        <dbReference type="Google" id="ProtNLM"/>
    </source>
</evidence>
<comment type="caution">
    <text evidence="3">The sequence shown here is derived from an EMBL/GenBank/DDBJ whole genome shotgun (WGS) entry which is preliminary data.</text>
</comment>
<dbReference type="AlphaFoldDB" id="A0A5C5XBF7"/>